<evidence type="ECO:0000313" key="5">
    <source>
        <dbReference type="Proteomes" id="UP000593567"/>
    </source>
</evidence>
<comment type="caution">
    <text evidence="4">The sequence shown here is derived from an EMBL/GenBank/DDBJ whole genome shotgun (WGS) entry which is preliminary data.</text>
</comment>
<keyword evidence="1" id="KW-0677">Repeat</keyword>
<protein>
    <submittedName>
        <fullName evidence="4">Uncharacterized protein</fullName>
    </submittedName>
</protein>
<feature type="repeat" description="ANK" evidence="3">
    <location>
        <begin position="125"/>
        <end position="157"/>
    </location>
</feature>
<dbReference type="SMART" id="SM00248">
    <property type="entry name" value="ANK"/>
    <property type="match status" value="3"/>
</dbReference>
<dbReference type="Gene3D" id="1.25.40.20">
    <property type="entry name" value="Ankyrin repeat-containing domain"/>
    <property type="match status" value="1"/>
</dbReference>
<dbReference type="PANTHER" id="PTHR24171">
    <property type="entry name" value="ANKYRIN REPEAT DOMAIN-CONTAINING PROTEIN 39-RELATED"/>
    <property type="match status" value="1"/>
</dbReference>
<evidence type="ECO:0000313" key="4">
    <source>
        <dbReference type="EMBL" id="KAF6029994.1"/>
    </source>
</evidence>
<accession>A0A7J7JWA4</accession>
<feature type="repeat" description="ANK" evidence="3">
    <location>
        <begin position="60"/>
        <end position="92"/>
    </location>
</feature>
<name>A0A7J7JWA4_BUGNE</name>
<dbReference type="InterPro" id="IPR002110">
    <property type="entry name" value="Ankyrin_rpt"/>
</dbReference>
<organism evidence="4 5">
    <name type="scientific">Bugula neritina</name>
    <name type="common">Brown bryozoan</name>
    <name type="synonym">Sertularia neritina</name>
    <dbReference type="NCBI Taxonomy" id="10212"/>
    <lineage>
        <taxon>Eukaryota</taxon>
        <taxon>Metazoa</taxon>
        <taxon>Spiralia</taxon>
        <taxon>Lophotrochozoa</taxon>
        <taxon>Bryozoa</taxon>
        <taxon>Gymnolaemata</taxon>
        <taxon>Cheilostomatida</taxon>
        <taxon>Flustrina</taxon>
        <taxon>Buguloidea</taxon>
        <taxon>Bugulidae</taxon>
        <taxon>Bugula</taxon>
    </lineage>
</organism>
<dbReference type="AlphaFoldDB" id="A0A7J7JWA4"/>
<dbReference type="PRINTS" id="PR01415">
    <property type="entry name" value="ANKYRIN"/>
</dbReference>
<evidence type="ECO:0000256" key="3">
    <source>
        <dbReference type="PROSITE-ProRule" id="PRU00023"/>
    </source>
</evidence>
<dbReference type="Proteomes" id="UP000593567">
    <property type="component" value="Unassembled WGS sequence"/>
</dbReference>
<evidence type="ECO:0000256" key="2">
    <source>
        <dbReference type="ARBA" id="ARBA00023043"/>
    </source>
</evidence>
<dbReference type="EMBL" id="VXIV02001768">
    <property type="protein sequence ID" value="KAF6029994.1"/>
    <property type="molecule type" value="Genomic_DNA"/>
</dbReference>
<dbReference type="Pfam" id="PF12796">
    <property type="entry name" value="Ank_2"/>
    <property type="match status" value="2"/>
</dbReference>
<dbReference type="PROSITE" id="PS50297">
    <property type="entry name" value="ANK_REP_REGION"/>
    <property type="match status" value="3"/>
</dbReference>
<dbReference type="SUPFAM" id="SSF48403">
    <property type="entry name" value="Ankyrin repeat"/>
    <property type="match status" value="1"/>
</dbReference>
<keyword evidence="2 3" id="KW-0040">ANK repeat</keyword>
<dbReference type="OrthoDB" id="70519at2759"/>
<sequence length="181" mass="19676">MSGQCAAGACSHTSSTPYHQTIDEVEFERGIWTAALENNVDKMTSLLTKDSGHANKQDGNGYTALHYAARAGHREACKLLLSHGADVNARLRGGDTAMHRASYKGRVSVVELLISHGAEAIQGADGQTPLHKAVEQTQLQTAKLLVESYPHLKVIRDDKQRQPIDLYSGEDVEWLSLLAEG</sequence>
<dbReference type="PROSITE" id="PS50088">
    <property type="entry name" value="ANK_REPEAT"/>
    <property type="match status" value="3"/>
</dbReference>
<dbReference type="PANTHER" id="PTHR24171:SF9">
    <property type="entry name" value="ANKYRIN REPEAT DOMAIN-CONTAINING PROTEIN 39"/>
    <property type="match status" value="1"/>
</dbReference>
<reference evidence="4" key="1">
    <citation type="submission" date="2020-06" db="EMBL/GenBank/DDBJ databases">
        <title>Draft genome of Bugula neritina, a colonial animal packing powerful symbionts and potential medicines.</title>
        <authorList>
            <person name="Rayko M."/>
        </authorList>
    </citation>
    <scope>NUCLEOTIDE SEQUENCE [LARGE SCALE GENOMIC DNA]</scope>
    <source>
        <strain evidence="4">Kwan_BN1</strain>
    </source>
</reference>
<feature type="repeat" description="ANK" evidence="3">
    <location>
        <begin position="93"/>
        <end position="119"/>
    </location>
</feature>
<keyword evidence="5" id="KW-1185">Reference proteome</keyword>
<gene>
    <name evidence="4" type="ORF">EB796_011708</name>
</gene>
<evidence type="ECO:0000256" key="1">
    <source>
        <dbReference type="ARBA" id="ARBA00022737"/>
    </source>
</evidence>
<proteinExistence type="predicted"/>
<dbReference type="InterPro" id="IPR036770">
    <property type="entry name" value="Ankyrin_rpt-contain_sf"/>
</dbReference>